<dbReference type="Proteomes" id="UP000250557">
    <property type="component" value="Chromosome"/>
</dbReference>
<dbReference type="AlphaFoldDB" id="A0AAE6JKC7"/>
<gene>
    <name evidence="4" type="ORF">DIU31_028045</name>
    <name evidence="5" type="ORF">J3L21_32975</name>
</gene>
<dbReference type="CDD" id="cd05374">
    <property type="entry name" value="17beta-HSD-like_SDR_c"/>
    <property type="match status" value="1"/>
</dbReference>
<sequence>MKKTILITGASSGFGLMLAKDLQEKGFNVIGTSREPEKYKGKFSFKLLRLDISDDASVEAFAKELSTEIPKIDVLVNNAGYMVTGIAEETPIEVGRQQFETNFWGTVKVTNALLPIFRKQKSGQIITVSSIVGLIGPPNLSYYSASKHAVEGYFKSLRFELNQFNIKVSVVEPMWFKTNLAHNAVTVKTNGIADYDAYRPKLNAFTQKGIDEAGSPDVVVKTITKLIDAKGPKFSNPVGKMAGMVLFLQSYAHKMFEGTVLKDVASALKK</sequence>
<reference evidence="4 6" key="1">
    <citation type="submission" date="2019-08" db="EMBL/GenBank/DDBJ databases">
        <title>Comparative genome analysis confer to the adaptation heavy metal polluted environment.</title>
        <authorList>
            <person name="Li Y."/>
        </authorList>
    </citation>
    <scope>NUCLEOTIDE SEQUENCE [LARGE SCALE GENOMIC DNA]</scope>
    <source>
        <strain evidence="4 6">P2</strain>
    </source>
</reference>
<dbReference type="SUPFAM" id="SSF51735">
    <property type="entry name" value="NAD(P)-binding Rossmann-fold domains"/>
    <property type="match status" value="1"/>
</dbReference>
<keyword evidence="7" id="KW-1185">Reference proteome</keyword>
<dbReference type="EMBL" id="CP071880">
    <property type="protein sequence ID" value="QTE50289.1"/>
    <property type="molecule type" value="Genomic_DNA"/>
</dbReference>
<evidence type="ECO:0000313" key="6">
    <source>
        <dbReference type="Proteomes" id="UP000250557"/>
    </source>
</evidence>
<dbReference type="RefSeq" id="WP_112652587.1">
    <property type="nucleotide sequence ID" value="NZ_CP043451.1"/>
</dbReference>
<evidence type="ECO:0000313" key="4">
    <source>
        <dbReference type="EMBL" id="QEM07165.1"/>
    </source>
</evidence>
<dbReference type="Gene3D" id="3.40.50.720">
    <property type="entry name" value="NAD(P)-binding Rossmann-like Domain"/>
    <property type="match status" value="1"/>
</dbReference>
<dbReference type="PANTHER" id="PTHR43976">
    <property type="entry name" value="SHORT CHAIN DEHYDROGENASE"/>
    <property type="match status" value="1"/>
</dbReference>
<dbReference type="EMBL" id="CP043451">
    <property type="protein sequence ID" value="QEM07165.1"/>
    <property type="molecule type" value="Genomic_DNA"/>
</dbReference>
<evidence type="ECO:0000313" key="5">
    <source>
        <dbReference type="EMBL" id="QTE50289.1"/>
    </source>
</evidence>
<dbReference type="InterPro" id="IPR051911">
    <property type="entry name" value="SDR_oxidoreductase"/>
</dbReference>
<dbReference type="GO" id="GO:0016491">
    <property type="term" value="F:oxidoreductase activity"/>
    <property type="evidence" value="ECO:0007669"/>
    <property type="project" value="UniProtKB-KW"/>
</dbReference>
<keyword evidence="2" id="KW-0560">Oxidoreductase</keyword>
<dbReference type="PANTHER" id="PTHR43976:SF16">
    <property type="entry name" value="SHORT-CHAIN DEHYDROGENASE_REDUCTASE FAMILY PROTEIN"/>
    <property type="match status" value="1"/>
</dbReference>
<dbReference type="PRINTS" id="PR00081">
    <property type="entry name" value="GDHRDH"/>
</dbReference>
<evidence type="ECO:0000256" key="1">
    <source>
        <dbReference type="ARBA" id="ARBA00006484"/>
    </source>
</evidence>
<accession>A0AAE6JKC7</accession>
<dbReference type="Proteomes" id="UP000663940">
    <property type="component" value="Chromosome"/>
</dbReference>
<dbReference type="PROSITE" id="PS00061">
    <property type="entry name" value="ADH_SHORT"/>
    <property type="match status" value="1"/>
</dbReference>
<protein>
    <submittedName>
        <fullName evidence="4">SDR family oxidoreductase</fullName>
    </submittedName>
</protein>
<dbReference type="InterPro" id="IPR036291">
    <property type="entry name" value="NAD(P)-bd_dom_sf"/>
</dbReference>
<evidence type="ECO:0000256" key="3">
    <source>
        <dbReference type="RuleBase" id="RU000363"/>
    </source>
</evidence>
<dbReference type="PRINTS" id="PR00080">
    <property type="entry name" value="SDRFAMILY"/>
</dbReference>
<organism evidence="4 6">
    <name type="scientific">Mucilaginibacter rubeus</name>
    <dbReference type="NCBI Taxonomy" id="2027860"/>
    <lineage>
        <taxon>Bacteria</taxon>
        <taxon>Pseudomonadati</taxon>
        <taxon>Bacteroidota</taxon>
        <taxon>Sphingobacteriia</taxon>
        <taxon>Sphingobacteriales</taxon>
        <taxon>Sphingobacteriaceae</taxon>
        <taxon>Mucilaginibacter</taxon>
    </lineage>
</organism>
<reference evidence="5 7" key="2">
    <citation type="submission" date="2021-03" db="EMBL/GenBank/DDBJ databases">
        <title>Mucilaginibacter strains isolated from gold and copper mining confer multi heavy-metal resistance.</title>
        <authorList>
            <person name="Li Y."/>
        </authorList>
    </citation>
    <scope>NUCLEOTIDE SEQUENCE [LARGE SCALE GENOMIC DNA]</scope>
    <source>
        <strain evidence="5 7">P2-4</strain>
    </source>
</reference>
<evidence type="ECO:0000256" key="2">
    <source>
        <dbReference type="ARBA" id="ARBA00023002"/>
    </source>
</evidence>
<name>A0AAE6JKC7_9SPHI</name>
<dbReference type="Pfam" id="PF00106">
    <property type="entry name" value="adh_short"/>
    <property type="match status" value="1"/>
</dbReference>
<proteinExistence type="inferred from homology"/>
<comment type="similarity">
    <text evidence="1 3">Belongs to the short-chain dehydrogenases/reductases (SDR) family.</text>
</comment>
<dbReference type="InterPro" id="IPR002347">
    <property type="entry name" value="SDR_fam"/>
</dbReference>
<dbReference type="InterPro" id="IPR020904">
    <property type="entry name" value="Sc_DH/Rdtase_CS"/>
</dbReference>
<evidence type="ECO:0000313" key="7">
    <source>
        <dbReference type="Proteomes" id="UP000663940"/>
    </source>
</evidence>